<dbReference type="GO" id="GO:0005509">
    <property type="term" value="F:calcium ion binding"/>
    <property type="evidence" value="ECO:0007669"/>
    <property type="project" value="InterPro"/>
</dbReference>
<evidence type="ECO:0000259" key="10">
    <source>
        <dbReference type="PROSITE" id="PS01180"/>
    </source>
</evidence>
<keyword evidence="5" id="KW-0677">Repeat</keyword>
<keyword evidence="4" id="KW-0732">Signal</keyword>
<dbReference type="GO" id="GO:0006508">
    <property type="term" value="P:proteolysis"/>
    <property type="evidence" value="ECO:0007669"/>
    <property type="project" value="UniProtKB-KW"/>
</dbReference>
<dbReference type="InterPro" id="IPR049883">
    <property type="entry name" value="NOTCH1_EGF-like"/>
</dbReference>
<evidence type="ECO:0000256" key="6">
    <source>
        <dbReference type="ARBA" id="ARBA00022801"/>
    </source>
</evidence>
<comment type="caution">
    <text evidence="12">The sequence shown here is derived from an EMBL/GenBank/DDBJ whole genome shotgun (WGS) entry which is preliminary data.</text>
</comment>
<dbReference type="PANTHER" id="PTHR24255">
    <property type="entry name" value="COMPLEMENT COMPONENT 1, S SUBCOMPONENT-RELATED"/>
    <property type="match status" value="1"/>
</dbReference>
<evidence type="ECO:0000256" key="5">
    <source>
        <dbReference type="ARBA" id="ARBA00022737"/>
    </source>
</evidence>
<keyword evidence="2" id="KW-0645">Protease</keyword>
<accession>A0AAV4MV50</accession>
<evidence type="ECO:0000313" key="13">
    <source>
        <dbReference type="Proteomes" id="UP001054837"/>
    </source>
</evidence>
<dbReference type="Pfam" id="PF00431">
    <property type="entry name" value="CUB"/>
    <property type="match status" value="1"/>
</dbReference>
<evidence type="ECO:0000256" key="1">
    <source>
        <dbReference type="ARBA" id="ARBA00022536"/>
    </source>
</evidence>
<evidence type="ECO:0000256" key="3">
    <source>
        <dbReference type="ARBA" id="ARBA00022723"/>
    </source>
</evidence>
<dbReference type="Proteomes" id="UP001054837">
    <property type="component" value="Unassembled WGS sequence"/>
</dbReference>
<dbReference type="GO" id="GO:0004252">
    <property type="term" value="F:serine-type endopeptidase activity"/>
    <property type="evidence" value="ECO:0007669"/>
    <property type="project" value="TreeGrafter"/>
</dbReference>
<gene>
    <name evidence="12" type="ORF">CDAR_418831</name>
</gene>
<keyword evidence="8" id="KW-0325">Glycoprotein</keyword>
<dbReference type="InterPro" id="IPR000859">
    <property type="entry name" value="CUB_dom"/>
</dbReference>
<dbReference type="Pfam" id="PF07645">
    <property type="entry name" value="EGF_CA"/>
    <property type="match status" value="1"/>
</dbReference>
<protein>
    <submittedName>
        <fullName evidence="12">Bone morphogenetic protein 1 homolog</fullName>
    </submittedName>
</protein>
<dbReference type="Gene3D" id="2.60.120.290">
    <property type="entry name" value="Spermadhesin, CUB domain"/>
    <property type="match status" value="1"/>
</dbReference>
<comment type="caution">
    <text evidence="9">Lacks conserved residue(s) required for the propagation of feature annotation.</text>
</comment>
<name>A0AAV4MV50_9ARAC</name>
<dbReference type="PROSITE" id="PS50026">
    <property type="entry name" value="EGF_3"/>
    <property type="match status" value="1"/>
</dbReference>
<evidence type="ECO:0000256" key="9">
    <source>
        <dbReference type="PROSITE-ProRule" id="PRU00076"/>
    </source>
</evidence>
<keyword evidence="13" id="KW-1185">Reference proteome</keyword>
<keyword evidence="6" id="KW-0378">Hydrolase</keyword>
<dbReference type="InterPro" id="IPR000152">
    <property type="entry name" value="EGF-type_Asp/Asn_hydroxyl_site"/>
</dbReference>
<evidence type="ECO:0000256" key="8">
    <source>
        <dbReference type="ARBA" id="ARBA00023180"/>
    </source>
</evidence>
<evidence type="ECO:0000256" key="2">
    <source>
        <dbReference type="ARBA" id="ARBA00022670"/>
    </source>
</evidence>
<dbReference type="InterPro" id="IPR001881">
    <property type="entry name" value="EGF-like_Ca-bd_dom"/>
</dbReference>
<dbReference type="PANTHER" id="PTHR24255:SF31">
    <property type="entry name" value="CUBILIN-LIKE PROTEIN"/>
    <property type="match status" value="1"/>
</dbReference>
<dbReference type="SMART" id="SM00042">
    <property type="entry name" value="CUB"/>
    <property type="match status" value="1"/>
</dbReference>
<dbReference type="AlphaFoldDB" id="A0AAV4MV50"/>
<organism evidence="12 13">
    <name type="scientific">Caerostris darwini</name>
    <dbReference type="NCBI Taxonomy" id="1538125"/>
    <lineage>
        <taxon>Eukaryota</taxon>
        <taxon>Metazoa</taxon>
        <taxon>Ecdysozoa</taxon>
        <taxon>Arthropoda</taxon>
        <taxon>Chelicerata</taxon>
        <taxon>Arachnida</taxon>
        <taxon>Araneae</taxon>
        <taxon>Araneomorphae</taxon>
        <taxon>Entelegynae</taxon>
        <taxon>Araneoidea</taxon>
        <taxon>Araneidae</taxon>
        <taxon>Caerostris</taxon>
    </lineage>
</organism>
<feature type="domain" description="EGF-like" evidence="11">
    <location>
        <begin position="137"/>
        <end position="176"/>
    </location>
</feature>
<dbReference type="CDD" id="cd00054">
    <property type="entry name" value="EGF_CA"/>
    <property type="match status" value="1"/>
</dbReference>
<evidence type="ECO:0000256" key="7">
    <source>
        <dbReference type="ARBA" id="ARBA00023157"/>
    </source>
</evidence>
<keyword evidence="1 9" id="KW-0245">EGF-like domain</keyword>
<dbReference type="CDD" id="cd00041">
    <property type="entry name" value="CUB"/>
    <property type="match status" value="1"/>
</dbReference>
<dbReference type="PROSITE" id="PS01180">
    <property type="entry name" value="CUB"/>
    <property type="match status" value="1"/>
</dbReference>
<evidence type="ECO:0000313" key="12">
    <source>
        <dbReference type="EMBL" id="GIX76360.1"/>
    </source>
</evidence>
<dbReference type="InterPro" id="IPR000742">
    <property type="entry name" value="EGF"/>
</dbReference>
<evidence type="ECO:0000256" key="4">
    <source>
        <dbReference type="ARBA" id="ARBA00022729"/>
    </source>
</evidence>
<dbReference type="InterPro" id="IPR035914">
    <property type="entry name" value="Sperma_CUB_dom_sf"/>
</dbReference>
<dbReference type="FunFam" id="2.60.120.290:FF:000004">
    <property type="entry name" value="Metalloendopeptidase"/>
    <property type="match status" value="1"/>
</dbReference>
<dbReference type="PROSITE" id="PS01187">
    <property type="entry name" value="EGF_CA"/>
    <property type="match status" value="1"/>
</dbReference>
<sequence>MLVTYKASANHNTYKGFKAHYEAICGGDIIQEKGILHSPNYPEDYWSNKECTWRITVPENHQVALKFQSFEIENHDNCVYDYLEIRDGHESTSPLLGRFCGYKNPDDIRSTGNKMTVKFVSDRSVQKAGFAADFIKELDECKGDHGCEHECTNTLGAYKCECRIGYELHSDGKKCEGKVEIMASEFFHSFYGNTASMLLGFRQLEEFRVRYLFTAHERLLIVMSGYFNW</sequence>
<dbReference type="SMART" id="SM00179">
    <property type="entry name" value="EGF_CA"/>
    <property type="match status" value="1"/>
</dbReference>
<proteinExistence type="predicted"/>
<dbReference type="SUPFAM" id="SSF49854">
    <property type="entry name" value="Spermadhesin, CUB domain"/>
    <property type="match status" value="1"/>
</dbReference>
<dbReference type="GO" id="GO:0005615">
    <property type="term" value="C:extracellular space"/>
    <property type="evidence" value="ECO:0007669"/>
    <property type="project" value="TreeGrafter"/>
</dbReference>
<feature type="domain" description="CUB" evidence="10">
    <location>
        <begin position="25"/>
        <end position="137"/>
    </location>
</feature>
<reference evidence="12 13" key="1">
    <citation type="submission" date="2021-06" db="EMBL/GenBank/DDBJ databases">
        <title>Caerostris darwini draft genome.</title>
        <authorList>
            <person name="Kono N."/>
            <person name="Arakawa K."/>
        </authorList>
    </citation>
    <scope>NUCLEOTIDE SEQUENCE [LARGE SCALE GENOMIC DNA]</scope>
</reference>
<dbReference type="EMBL" id="BPLQ01000920">
    <property type="protein sequence ID" value="GIX76360.1"/>
    <property type="molecule type" value="Genomic_DNA"/>
</dbReference>
<dbReference type="SUPFAM" id="SSF57196">
    <property type="entry name" value="EGF/Laminin"/>
    <property type="match status" value="1"/>
</dbReference>
<dbReference type="PROSITE" id="PS00010">
    <property type="entry name" value="ASX_HYDROXYL"/>
    <property type="match status" value="1"/>
</dbReference>
<dbReference type="SMART" id="SM00181">
    <property type="entry name" value="EGF"/>
    <property type="match status" value="1"/>
</dbReference>
<feature type="disulfide bond" evidence="9">
    <location>
        <begin position="141"/>
        <end position="151"/>
    </location>
</feature>
<evidence type="ECO:0000259" key="11">
    <source>
        <dbReference type="PROSITE" id="PS50026"/>
    </source>
</evidence>
<dbReference type="PROSITE" id="PS01186">
    <property type="entry name" value="EGF_2"/>
    <property type="match status" value="1"/>
</dbReference>
<dbReference type="InterPro" id="IPR018097">
    <property type="entry name" value="EGF_Ca-bd_CS"/>
</dbReference>
<keyword evidence="3" id="KW-0479">Metal-binding</keyword>
<dbReference type="Gene3D" id="2.10.25.10">
    <property type="entry name" value="Laminin"/>
    <property type="match status" value="1"/>
</dbReference>
<keyword evidence="7 9" id="KW-1015">Disulfide bond</keyword>